<feature type="compositionally biased region" description="Basic and acidic residues" evidence="1">
    <location>
        <begin position="45"/>
        <end position="55"/>
    </location>
</feature>
<dbReference type="WBParaSite" id="L893_g6347.t1">
    <property type="protein sequence ID" value="L893_g6347.t1"/>
    <property type="gene ID" value="L893_g6347"/>
</dbReference>
<keyword evidence="2" id="KW-1185">Reference proteome</keyword>
<proteinExistence type="predicted"/>
<protein>
    <submittedName>
        <fullName evidence="3">Uncharacterized protein</fullName>
    </submittedName>
</protein>
<name>A0A1I8AJ68_9BILA</name>
<evidence type="ECO:0000313" key="2">
    <source>
        <dbReference type="Proteomes" id="UP000095287"/>
    </source>
</evidence>
<organism evidence="2 3">
    <name type="scientific">Steinernema glaseri</name>
    <dbReference type="NCBI Taxonomy" id="37863"/>
    <lineage>
        <taxon>Eukaryota</taxon>
        <taxon>Metazoa</taxon>
        <taxon>Ecdysozoa</taxon>
        <taxon>Nematoda</taxon>
        <taxon>Chromadorea</taxon>
        <taxon>Rhabditida</taxon>
        <taxon>Tylenchina</taxon>
        <taxon>Panagrolaimomorpha</taxon>
        <taxon>Strongyloidoidea</taxon>
        <taxon>Steinernematidae</taxon>
        <taxon>Steinernema</taxon>
    </lineage>
</organism>
<evidence type="ECO:0000313" key="3">
    <source>
        <dbReference type="WBParaSite" id="L893_g6347.t1"/>
    </source>
</evidence>
<dbReference type="Proteomes" id="UP000095287">
    <property type="component" value="Unplaced"/>
</dbReference>
<accession>A0A1I8AJ68</accession>
<sequence length="84" mass="9301">MSDSSSFMLAMDVEQMRSDLSKSTVQSSTSDERPKHGYPLFIGGGREHSRVLKGGDGKKEVERVIALHSDKVENLIMVFSCLIL</sequence>
<reference evidence="3" key="1">
    <citation type="submission" date="2016-11" db="UniProtKB">
        <authorList>
            <consortium name="WormBaseParasite"/>
        </authorList>
    </citation>
    <scope>IDENTIFICATION</scope>
</reference>
<dbReference type="AlphaFoldDB" id="A0A1I8AJ68"/>
<feature type="region of interest" description="Disordered" evidence="1">
    <location>
        <begin position="17"/>
        <end position="55"/>
    </location>
</feature>
<evidence type="ECO:0000256" key="1">
    <source>
        <dbReference type="SAM" id="MobiDB-lite"/>
    </source>
</evidence>